<name>A0A0P9EUP0_9BACL</name>
<gene>
    <name evidence="1" type="ORF">AN477_16270</name>
</gene>
<dbReference type="Gene3D" id="3.40.50.300">
    <property type="entry name" value="P-loop containing nucleotide triphosphate hydrolases"/>
    <property type="match status" value="1"/>
</dbReference>
<dbReference type="AlphaFoldDB" id="A0A0P9EUP0"/>
<comment type="caution">
    <text evidence="1">The sequence shown here is derived from an EMBL/GenBank/DDBJ whole genome shotgun (WGS) entry which is preliminary data.</text>
</comment>
<reference evidence="1 2" key="1">
    <citation type="submission" date="2015-09" db="EMBL/GenBank/DDBJ databases">
        <title>Draft genome sequence of Alicyclobacillus ferrooxydans DSM 22381.</title>
        <authorList>
            <person name="Hemp J."/>
        </authorList>
    </citation>
    <scope>NUCLEOTIDE SEQUENCE [LARGE SCALE GENOMIC DNA]</scope>
    <source>
        <strain evidence="1 2">TC-34</strain>
    </source>
</reference>
<sequence>MYFVTHTERFRQFVPNVSVDSVAQLSAIPDTAVNDLVLIDSDTVSTTDLYEHVTTHRDSKMVYVVDRITNPVQAMSTALKIPVITWDGLVSYLEKTERHIESRPVVTFFGVLPQLGTTTLCLAVASKLVETYRLRVGVLGLNLYEPGAWMISQPLHHLDELQSHLKERSLTPASLTENMYELKSGVRYLFGHRNQASALEKYTISDIAYLIEQAEQAFDLVILDAGSVFNTPAALQALITATLRFGVITDRMYVDRKFHQFSQSILRPLDIRTEDIFLIGNKMQQANERTLLAYARNLKAQPTRTSLPDETLLLYQAEQHEDAISRFLEARTVGAGISLLAAMIAATYGYAQ</sequence>
<dbReference type="SUPFAM" id="SSF52540">
    <property type="entry name" value="P-loop containing nucleoside triphosphate hydrolases"/>
    <property type="match status" value="1"/>
</dbReference>
<dbReference type="RefSeq" id="WP_054970232.1">
    <property type="nucleotide sequence ID" value="NZ_LJCO01000071.1"/>
</dbReference>
<accession>A0A0P9EUP0</accession>
<keyword evidence="2" id="KW-1185">Reference proteome</keyword>
<dbReference type="PATRIC" id="fig|471514.4.peg.3522"/>
<organism evidence="1 2">
    <name type="scientific">Alicyclobacillus ferrooxydans</name>
    <dbReference type="NCBI Taxonomy" id="471514"/>
    <lineage>
        <taxon>Bacteria</taxon>
        <taxon>Bacillati</taxon>
        <taxon>Bacillota</taxon>
        <taxon>Bacilli</taxon>
        <taxon>Bacillales</taxon>
        <taxon>Alicyclobacillaceae</taxon>
        <taxon>Alicyclobacillus</taxon>
    </lineage>
</organism>
<evidence type="ECO:0000313" key="1">
    <source>
        <dbReference type="EMBL" id="KPV42687.1"/>
    </source>
</evidence>
<dbReference type="InterPro" id="IPR027417">
    <property type="entry name" value="P-loop_NTPase"/>
</dbReference>
<protein>
    <recommendedName>
        <fullName evidence="3">AAA domain-containing protein</fullName>
    </recommendedName>
</protein>
<dbReference type="Proteomes" id="UP000050482">
    <property type="component" value="Unassembled WGS sequence"/>
</dbReference>
<dbReference type="OrthoDB" id="2791974at2"/>
<evidence type="ECO:0000313" key="2">
    <source>
        <dbReference type="Proteomes" id="UP000050482"/>
    </source>
</evidence>
<dbReference type="STRING" id="471514.AN477_16270"/>
<evidence type="ECO:0008006" key="3">
    <source>
        <dbReference type="Google" id="ProtNLM"/>
    </source>
</evidence>
<dbReference type="EMBL" id="LJCO01000071">
    <property type="protein sequence ID" value="KPV42687.1"/>
    <property type="molecule type" value="Genomic_DNA"/>
</dbReference>
<proteinExistence type="predicted"/>